<dbReference type="PANTHER" id="PTHR43289:SF6">
    <property type="entry name" value="SERINE_THREONINE-PROTEIN KINASE NEKL-3"/>
    <property type="match status" value="1"/>
</dbReference>
<reference evidence="8 9" key="1">
    <citation type="submission" date="2023-03" db="EMBL/GenBank/DDBJ databases">
        <title>Paludisphaera mucosa sp. nov. a novel planctomycete from northern fen.</title>
        <authorList>
            <person name="Ivanova A."/>
        </authorList>
    </citation>
    <scope>NUCLEOTIDE SEQUENCE [LARGE SCALE GENOMIC DNA]</scope>
    <source>
        <strain evidence="8 9">Pla2</strain>
    </source>
</reference>
<feature type="region of interest" description="Disordered" evidence="6">
    <location>
        <begin position="221"/>
        <end position="240"/>
    </location>
</feature>
<feature type="domain" description="Protein kinase" evidence="7">
    <location>
        <begin position="70"/>
        <end position="346"/>
    </location>
</feature>
<accession>A0ABT6FBS5</accession>
<evidence type="ECO:0000256" key="3">
    <source>
        <dbReference type="ARBA" id="ARBA00022777"/>
    </source>
</evidence>
<evidence type="ECO:0000256" key="1">
    <source>
        <dbReference type="ARBA" id="ARBA00022679"/>
    </source>
</evidence>
<dbReference type="EMBL" id="JARRAG010000002">
    <property type="protein sequence ID" value="MDG3005043.1"/>
    <property type="molecule type" value="Genomic_DNA"/>
</dbReference>
<keyword evidence="3 8" id="KW-0418">Kinase</keyword>
<dbReference type="InterPro" id="IPR011009">
    <property type="entry name" value="Kinase-like_dom_sf"/>
</dbReference>
<comment type="caution">
    <text evidence="8">The sequence shown here is derived from an EMBL/GenBank/DDBJ whole genome shotgun (WGS) entry which is preliminary data.</text>
</comment>
<evidence type="ECO:0000259" key="7">
    <source>
        <dbReference type="PROSITE" id="PS50011"/>
    </source>
</evidence>
<dbReference type="Pfam" id="PF00069">
    <property type="entry name" value="Pkinase"/>
    <property type="match status" value="1"/>
</dbReference>
<dbReference type="GO" id="GO:0004674">
    <property type="term" value="F:protein serine/threonine kinase activity"/>
    <property type="evidence" value="ECO:0007669"/>
    <property type="project" value="UniProtKB-EC"/>
</dbReference>
<evidence type="ECO:0000256" key="4">
    <source>
        <dbReference type="ARBA" id="ARBA00022840"/>
    </source>
</evidence>
<gene>
    <name evidence="8" type="ORF">PZE19_14745</name>
</gene>
<proteinExistence type="predicted"/>
<keyword evidence="4 5" id="KW-0067">ATP-binding</keyword>
<dbReference type="Gene3D" id="1.10.510.10">
    <property type="entry name" value="Transferase(Phosphotransferase) domain 1"/>
    <property type="match status" value="1"/>
</dbReference>
<sequence length="805" mass="87559">MQDCPSDETLLQLADDDLEPGRYADLEVHIAGCLRCQSELESRAWNWPSTLADDLGRPPRRGAPPQIPGFAIERELGRGAMGVVYLARRDGLDRLVALKVVGGDAGPGDDPGARRRWLAEARAASSVRHPNVVSLHEYGEAGGWLYLVLEYVPGGSLRERMDGPLPPRDAAALVAAVALGVEHVHACGLLHLDLKPSNILVDGPPGPPSAATTPRVADFGLARPGEGPGTTASSLAGPRGTPSYMAPEQIFGPDGLGPAADVHALGAILYEALTGRPPFRAATVFETLEQVRDQEPASPRAVNSRVDRDLDTIVMKCLRKEPHRRYASAAALADDLRRRLDGRPILARPVPLATRTWRLVKRHPWASASVVAAALALAVGVASIVAAKREAERHLALATTGMKQFTSLVLATYYGHQPLAGERLTQTAGILREQIGAVRAIPGVDAELLIQLSLFDGQVAGRLSALKRFDEARVAGREMLDLLRECLTREGVRAKYPWAEPGAHCEVGRLELEAGRVQEALDYLDRATSLILADTSQYPQRGRLALVLAGHYRKAEAACGAVGDGANAARAHESRTALLAPLTSFNPSRPDEILQKANALSELERWHEARRLIEDLTSSKGSFVPFSILAHLEALQNGAETWFRQEIRHWRCNEVLGPPDPKAFDREADRLVRLLMTFHEKSGREATIWSQGINGLHGELFLLATEQRKCGRIDQADATAAMTSAIARSLLRERPGDPYSHAMLGHAYVQENKNAWKREDIPTVRRTLELAIQAYRRAVAGAPDDPTIRTALQNCQNRLAALPKP</sequence>
<dbReference type="InterPro" id="IPR000719">
    <property type="entry name" value="Prot_kinase_dom"/>
</dbReference>
<dbReference type="EC" id="2.7.11.1" evidence="8"/>
<dbReference type="SMART" id="SM00220">
    <property type="entry name" value="S_TKc"/>
    <property type="match status" value="1"/>
</dbReference>
<evidence type="ECO:0000313" key="8">
    <source>
        <dbReference type="EMBL" id="MDG3005043.1"/>
    </source>
</evidence>
<dbReference type="PROSITE" id="PS00108">
    <property type="entry name" value="PROTEIN_KINASE_ST"/>
    <property type="match status" value="1"/>
</dbReference>
<dbReference type="Gene3D" id="3.30.200.20">
    <property type="entry name" value="Phosphorylase Kinase, domain 1"/>
    <property type="match status" value="1"/>
</dbReference>
<keyword evidence="2 5" id="KW-0547">Nucleotide-binding</keyword>
<dbReference type="PROSITE" id="PS00107">
    <property type="entry name" value="PROTEIN_KINASE_ATP"/>
    <property type="match status" value="1"/>
</dbReference>
<keyword evidence="9" id="KW-1185">Reference proteome</keyword>
<evidence type="ECO:0000313" key="9">
    <source>
        <dbReference type="Proteomes" id="UP001216907"/>
    </source>
</evidence>
<organism evidence="8 9">
    <name type="scientific">Paludisphaera mucosa</name>
    <dbReference type="NCBI Taxonomy" id="3030827"/>
    <lineage>
        <taxon>Bacteria</taxon>
        <taxon>Pseudomonadati</taxon>
        <taxon>Planctomycetota</taxon>
        <taxon>Planctomycetia</taxon>
        <taxon>Isosphaerales</taxon>
        <taxon>Isosphaeraceae</taxon>
        <taxon>Paludisphaera</taxon>
    </lineage>
</organism>
<evidence type="ECO:0000256" key="5">
    <source>
        <dbReference type="PROSITE-ProRule" id="PRU10141"/>
    </source>
</evidence>
<dbReference type="Gene3D" id="1.25.40.10">
    <property type="entry name" value="Tetratricopeptide repeat domain"/>
    <property type="match status" value="2"/>
</dbReference>
<evidence type="ECO:0000256" key="2">
    <source>
        <dbReference type="ARBA" id="ARBA00022741"/>
    </source>
</evidence>
<feature type="binding site" evidence="5">
    <location>
        <position position="99"/>
    </location>
    <ligand>
        <name>ATP</name>
        <dbReference type="ChEBI" id="CHEBI:30616"/>
    </ligand>
</feature>
<keyword evidence="1 8" id="KW-0808">Transferase</keyword>
<dbReference type="SUPFAM" id="SSF48452">
    <property type="entry name" value="TPR-like"/>
    <property type="match status" value="1"/>
</dbReference>
<dbReference type="Proteomes" id="UP001216907">
    <property type="component" value="Unassembled WGS sequence"/>
</dbReference>
<dbReference type="InterPro" id="IPR008271">
    <property type="entry name" value="Ser/Thr_kinase_AS"/>
</dbReference>
<protein>
    <submittedName>
        <fullName evidence="8">Serine/threonine-protein kinase</fullName>
        <ecNumber evidence="8">2.7.11.1</ecNumber>
    </submittedName>
</protein>
<dbReference type="InterPro" id="IPR011990">
    <property type="entry name" value="TPR-like_helical_dom_sf"/>
</dbReference>
<name>A0ABT6FBS5_9BACT</name>
<dbReference type="SUPFAM" id="SSF56112">
    <property type="entry name" value="Protein kinase-like (PK-like)"/>
    <property type="match status" value="1"/>
</dbReference>
<evidence type="ECO:0000256" key="6">
    <source>
        <dbReference type="SAM" id="MobiDB-lite"/>
    </source>
</evidence>
<dbReference type="InterPro" id="IPR017441">
    <property type="entry name" value="Protein_kinase_ATP_BS"/>
</dbReference>
<dbReference type="CDD" id="cd14014">
    <property type="entry name" value="STKc_PknB_like"/>
    <property type="match status" value="1"/>
</dbReference>
<dbReference type="PROSITE" id="PS50011">
    <property type="entry name" value="PROTEIN_KINASE_DOM"/>
    <property type="match status" value="1"/>
</dbReference>
<dbReference type="RefSeq" id="WP_277861392.1">
    <property type="nucleotide sequence ID" value="NZ_JARRAG010000002.1"/>
</dbReference>
<dbReference type="PANTHER" id="PTHR43289">
    <property type="entry name" value="MITOGEN-ACTIVATED PROTEIN KINASE KINASE KINASE 20-RELATED"/>
    <property type="match status" value="1"/>
</dbReference>